<gene>
    <name evidence="1" type="ORF">GOODEAATRI_030749</name>
</gene>
<reference evidence="1 2" key="1">
    <citation type="submission" date="2021-06" db="EMBL/GenBank/DDBJ databases">
        <authorList>
            <person name="Palmer J.M."/>
        </authorList>
    </citation>
    <scope>NUCLEOTIDE SEQUENCE [LARGE SCALE GENOMIC DNA]</scope>
    <source>
        <strain evidence="1 2">GA_2019</strain>
        <tissue evidence="1">Muscle</tissue>
    </source>
</reference>
<protein>
    <submittedName>
        <fullName evidence="1">Uncharacterized protein</fullName>
    </submittedName>
</protein>
<accession>A0ABV0NZ84</accession>
<name>A0ABV0NZ84_9TELE</name>
<evidence type="ECO:0000313" key="2">
    <source>
        <dbReference type="Proteomes" id="UP001476798"/>
    </source>
</evidence>
<proteinExistence type="predicted"/>
<comment type="caution">
    <text evidence="1">The sequence shown here is derived from an EMBL/GenBank/DDBJ whole genome shotgun (WGS) entry which is preliminary data.</text>
</comment>
<evidence type="ECO:0000313" key="1">
    <source>
        <dbReference type="EMBL" id="MEQ2176707.1"/>
    </source>
</evidence>
<sequence length="133" mass="15165">MDNLDGSNAKREFNLYSEHLKINHNPKSRNAEFSRFLYLEHSVSSLLFGRNFTELAFRRDQSQMVPAKGSGTEQPKTVYFLFNLIGQTNIMNSLNSALHPSQFPSGLKLGAFQWSCPAQHGRHFPSRKGHIQL</sequence>
<organism evidence="1 2">
    <name type="scientific">Goodea atripinnis</name>
    <dbReference type="NCBI Taxonomy" id="208336"/>
    <lineage>
        <taxon>Eukaryota</taxon>
        <taxon>Metazoa</taxon>
        <taxon>Chordata</taxon>
        <taxon>Craniata</taxon>
        <taxon>Vertebrata</taxon>
        <taxon>Euteleostomi</taxon>
        <taxon>Actinopterygii</taxon>
        <taxon>Neopterygii</taxon>
        <taxon>Teleostei</taxon>
        <taxon>Neoteleostei</taxon>
        <taxon>Acanthomorphata</taxon>
        <taxon>Ovalentaria</taxon>
        <taxon>Atherinomorphae</taxon>
        <taxon>Cyprinodontiformes</taxon>
        <taxon>Goodeidae</taxon>
        <taxon>Goodea</taxon>
    </lineage>
</organism>
<dbReference type="EMBL" id="JAHRIO010054940">
    <property type="protein sequence ID" value="MEQ2176707.1"/>
    <property type="molecule type" value="Genomic_DNA"/>
</dbReference>
<dbReference type="Proteomes" id="UP001476798">
    <property type="component" value="Unassembled WGS sequence"/>
</dbReference>
<keyword evidence="2" id="KW-1185">Reference proteome</keyword>